<feature type="transmembrane region" description="Helical" evidence="1">
    <location>
        <begin position="6"/>
        <end position="29"/>
    </location>
</feature>
<evidence type="ECO:0000313" key="3">
    <source>
        <dbReference type="Proteomes" id="UP000700706"/>
    </source>
</evidence>
<evidence type="ECO:0000256" key="1">
    <source>
        <dbReference type="SAM" id="Phobius"/>
    </source>
</evidence>
<comment type="caution">
    <text evidence="2">The sequence shown here is derived from an EMBL/GenBank/DDBJ whole genome shotgun (WGS) entry which is preliminary data.</text>
</comment>
<proteinExistence type="predicted"/>
<reference evidence="2" key="1">
    <citation type="submission" date="2020-06" db="EMBL/GenBank/DDBJ databases">
        <title>Stable isotope informed genome-resolved metagenomics uncovers potential trophic interactions in rhizosphere soil.</title>
        <authorList>
            <person name="Starr E.P."/>
            <person name="Shi S."/>
            <person name="Blazewicz S.J."/>
            <person name="Koch B.J."/>
            <person name="Probst A.J."/>
            <person name="Hungate B.A."/>
            <person name="Pett-Ridge J."/>
            <person name="Firestone M.K."/>
            <person name="Banfield J.F."/>
        </authorList>
    </citation>
    <scope>NUCLEOTIDE SEQUENCE</scope>
    <source>
        <strain evidence="2">YM_69_17</strain>
    </source>
</reference>
<name>A0A952KKI5_9PROT</name>
<dbReference type="Pfam" id="PF13801">
    <property type="entry name" value="Metal_resist"/>
    <property type="match status" value="1"/>
</dbReference>
<gene>
    <name evidence="2" type="ORF">JF625_27840</name>
</gene>
<accession>A0A952KKI5</accession>
<sequence>MTVRSWRWAFVASLALNLLLLGVIGTWLWRSDSRSDSRSDPSALAEAVATLPEPDRTTLGHLLDQRRAEGKAIWDELRQLRTAANEALSADPYDPAKATAALAAMRDKFQELRDVVEGTALEIMPKLPAEQRRKMLERRSALWRL</sequence>
<organism evidence="2 3">
    <name type="scientific">Inquilinus limosus</name>
    <dbReference type="NCBI Taxonomy" id="171674"/>
    <lineage>
        <taxon>Bacteria</taxon>
        <taxon>Pseudomonadati</taxon>
        <taxon>Pseudomonadota</taxon>
        <taxon>Alphaproteobacteria</taxon>
        <taxon>Rhodospirillales</taxon>
        <taxon>Rhodospirillaceae</taxon>
        <taxon>Inquilinus</taxon>
    </lineage>
</organism>
<dbReference type="AlphaFoldDB" id="A0A952KKI5"/>
<keyword evidence="1" id="KW-1133">Transmembrane helix</keyword>
<keyword evidence="1" id="KW-0472">Membrane</keyword>
<evidence type="ECO:0000313" key="2">
    <source>
        <dbReference type="EMBL" id="MBW8728946.1"/>
    </source>
</evidence>
<protein>
    <submittedName>
        <fullName evidence="2">Periplasmic heavy metal sensor</fullName>
    </submittedName>
</protein>
<dbReference type="Proteomes" id="UP000700706">
    <property type="component" value="Unassembled WGS sequence"/>
</dbReference>
<dbReference type="EMBL" id="JAEKLZ010000470">
    <property type="protein sequence ID" value="MBW8728946.1"/>
    <property type="molecule type" value="Genomic_DNA"/>
</dbReference>
<dbReference type="InterPro" id="IPR025961">
    <property type="entry name" value="Metal_resist"/>
</dbReference>
<dbReference type="Gene3D" id="1.20.120.1490">
    <property type="match status" value="1"/>
</dbReference>
<keyword evidence="1" id="KW-0812">Transmembrane</keyword>